<proteinExistence type="inferred from homology"/>
<evidence type="ECO:0000256" key="8">
    <source>
        <dbReference type="ARBA" id="ARBA00029447"/>
    </source>
</evidence>
<comment type="caution">
    <text evidence="14">The sequence shown here is derived from an EMBL/GenBank/DDBJ whole genome shotgun (WGS) entry which is preliminary data.</text>
</comment>
<organism evidence="14 15">
    <name type="scientific">Vibrio owensii CAIM 1854 = LMG 25443</name>
    <dbReference type="NCBI Taxonomy" id="1229493"/>
    <lineage>
        <taxon>Bacteria</taxon>
        <taxon>Pseudomonadati</taxon>
        <taxon>Pseudomonadota</taxon>
        <taxon>Gammaproteobacteria</taxon>
        <taxon>Vibrionales</taxon>
        <taxon>Vibrionaceae</taxon>
        <taxon>Vibrio</taxon>
    </lineage>
</organism>
<evidence type="ECO:0000256" key="3">
    <source>
        <dbReference type="ARBA" id="ARBA00022500"/>
    </source>
</evidence>
<evidence type="ECO:0000256" key="7">
    <source>
        <dbReference type="ARBA" id="ARBA00023224"/>
    </source>
</evidence>
<dbReference type="PATRIC" id="fig|1229493.5.peg.636"/>
<evidence type="ECO:0000256" key="2">
    <source>
        <dbReference type="ARBA" id="ARBA00022475"/>
    </source>
</evidence>
<dbReference type="CDD" id="cd11386">
    <property type="entry name" value="MCP_signal"/>
    <property type="match status" value="1"/>
</dbReference>
<dbReference type="Pfam" id="PF02743">
    <property type="entry name" value="dCache_1"/>
    <property type="match status" value="1"/>
</dbReference>
<evidence type="ECO:0000256" key="9">
    <source>
        <dbReference type="PROSITE-ProRule" id="PRU00284"/>
    </source>
</evidence>
<sequence>MLKNLSLKNKLAISASAAIILGGVLVEGLSFRDALERLDVEVAQRLESTSASYNQYVSDWLLSKERALTSLSQDAEKSAIVTHLKQVRDSAAFDNVFLAYPDGSQDNANGVVLPPGNDDPRQWGWYTNAIANPSKVFMDNPTVAAATGANVVSLGKALQLHGQTSVLGADVEIGDILNSLNQVILPGEGYMFIANDQGNIFTHNDSKLLNQPVSKLGLNNSDITAAASSGQDRTVSINGKDFVVYAKAIDGTKLTTVTVLDNDSLVAPLYDAVWGQIIATTIVVIICVALFNLLCNILFRPLYNVSNALSQIANGSGDLTQRIKVENRDEVGELAENFNQFVASLQQLIGHIRHQAEDLNHQSELSTKRANQSVDELNHQQQEITLVATAVTEMASATQEIASHAEQTAKVAQDSSVSTQNGHALVVNTKDSINNLSSEVNQASGVISELNQHAQDINTVLSTIRDIAEQTNLLALNAAIEAARAGEQGRGFAVVADEVRVLSQRTHTSTEEIKSTIETLQRTTQRAVTLMERSSELAIGSVEDADRASQALDEINSAVAMISDMATQIATAAEEQTHVTNEITQNVTSIKDVTDHLVIGAEESMNQSSESKSQAEDLNSKVATFKLA</sequence>
<dbReference type="Gene3D" id="1.10.287.950">
    <property type="entry name" value="Methyl-accepting chemotaxis protein"/>
    <property type="match status" value="1"/>
</dbReference>
<dbReference type="Gene3D" id="3.30.450.20">
    <property type="entry name" value="PAS domain"/>
    <property type="match status" value="2"/>
</dbReference>
<keyword evidence="6 11" id="KW-0472">Membrane</keyword>
<dbReference type="GO" id="GO:0005886">
    <property type="term" value="C:plasma membrane"/>
    <property type="evidence" value="ECO:0007669"/>
    <property type="project" value="UniProtKB-SubCell"/>
</dbReference>
<dbReference type="InterPro" id="IPR033479">
    <property type="entry name" value="dCache_1"/>
</dbReference>
<comment type="similarity">
    <text evidence="8">Belongs to the methyl-accepting chemotaxis (MCP) protein family.</text>
</comment>
<dbReference type="GO" id="GO:0007165">
    <property type="term" value="P:signal transduction"/>
    <property type="evidence" value="ECO:0007669"/>
    <property type="project" value="UniProtKB-KW"/>
</dbReference>
<dbReference type="SUPFAM" id="SSF58104">
    <property type="entry name" value="Methyl-accepting chemotaxis protein (MCP) signaling domain"/>
    <property type="match status" value="1"/>
</dbReference>
<comment type="subcellular location">
    <subcellularLocation>
        <location evidence="1">Cell membrane</location>
        <topology evidence="1">Multi-pass membrane protein</topology>
    </subcellularLocation>
</comment>
<dbReference type="PANTHER" id="PTHR32089:SF117">
    <property type="entry name" value="METHYL ACCEPTING SENSORY TRANSDUCER WITH CACHE_1 SMALL MOLECULE BINDING DOMAIN"/>
    <property type="match status" value="1"/>
</dbReference>
<evidence type="ECO:0000259" key="12">
    <source>
        <dbReference type="PROSITE" id="PS50111"/>
    </source>
</evidence>
<keyword evidence="2" id="KW-1003">Cell membrane</keyword>
<feature type="region of interest" description="Disordered" evidence="10">
    <location>
        <begin position="604"/>
        <end position="628"/>
    </location>
</feature>
<evidence type="ECO:0000256" key="5">
    <source>
        <dbReference type="ARBA" id="ARBA00022989"/>
    </source>
</evidence>
<feature type="domain" description="Methyl-accepting transducer" evidence="12">
    <location>
        <begin position="355"/>
        <end position="591"/>
    </location>
</feature>
<feature type="transmembrane region" description="Helical" evidence="11">
    <location>
        <begin position="273"/>
        <end position="299"/>
    </location>
</feature>
<evidence type="ECO:0000313" key="15">
    <source>
        <dbReference type="Proteomes" id="UP000031586"/>
    </source>
</evidence>
<dbReference type="GO" id="GO:0006935">
    <property type="term" value="P:chemotaxis"/>
    <property type="evidence" value="ECO:0007669"/>
    <property type="project" value="UniProtKB-KW"/>
</dbReference>
<feature type="domain" description="HAMP" evidence="13">
    <location>
        <begin position="296"/>
        <end position="350"/>
    </location>
</feature>
<dbReference type="RefSeq" id="WP_020195578.1">
    <property type="nucleotide sequence ID" value="NZ_BAOH01000024.1"/>
</dbReference>
<evidence type="ECO:0000256" key="10">
    <source>
        <dbReference type="SAM" id="MobiDB-lite"/>
    </source>
</evidence>
<dbReference type="CDD" id="cd12912">
    <property type="entry name" value="PDC2_MCP_like"/>
    <property type="match status" value="1"/>
</dbReference>
<gene>
    <name evidence="14" type="ORF">H735_07740</name>
</gene>
<accession>A0A0C1ZC25</accession>
<dbReference type="PROSITE" id="PS50885">
    <property type="entry name" value="HAMP"/>
    <property type="match status" value="1"/>
</dbReference>
<dbReference type="Proteomes" id="UP000031586">
    <property type="component" value="Unassembled WGS sequence"/>
</dbReference>
<evidence type="ECO:0000259" key="13">
    <source>
        <dbReference type="PROSITE" id="PS50885"/>
    </source>
</evidence>
<dbReference type="InterPro" id="IPR003660">
    <property type="entry name" value="HAMP_dom"/>
</dbReference>
<reference evidence="14 15" key="1">
    <citation type="submission" date="2014-07" db="EMBL/GenBank/DDBJ databases">
        <title>Unique and conserved regions in Vibrio harveyi and related species in comparison with the shrimp pathogen Vibrio harveyi CAIM 1792.</title>
        <authorList>
            <person name="Espinoza-Valles I."/>
            <person name="Vora G."/>
            <person name="Leekitcharoenphon P."/>
            <person name="Ussery D."/>
            <person name="Hoj L."/>
            <person name="Gomez-Gil B."/>
        </authorList>
    </citation>
    <scope>NUCLEOTIDE SEQUENCE [LARGE SCALE GENOMIC DNA]</scope>
    <source>
        <strain evidence="15">CAIM 1854 / LMG 25443</strain>
    </source>
</reference>
<dbReference type="SMART" id="SM00304">
    <property type="entry name" value="HAMP"/>
    <property type="match status" value="2"/>
</dbReference>
<evidence type="ECO:0000256" key="11">
    <source>
        <dbReference type="SAM" id="Phobius"/>
    </source>
</evidence>
<dbReference type="EMBL" id="JPRD01000013">
    <property type="protein sequence ID" value="KIF53639.1"/>
    <property type="molecule type" value="Genomic_DNA"/>
</dbReference>
<keyword evidence="5 11" id="KW-1133">Transmembrane helix</keyword>
<keyword evidence="3" id="KW-0145">Chemotaxis</keyword>
<dbReference type="InterPro" id="IPR004089">
    <property type="entry name" value="MCPsignal_dom"/>
</dbReference>
<dbReference type="Pfam" id="PF00015">
    <property type="entry name" value="MCPsignal"/>
    <property type="match status" value="1"/>
</dbReference>
<dbReference type="PANTHER" id="PTHR32089">
    <property type="entry name" value="METHYL-ACCEPTING CHEMOTAXIS PROTEIN MCPB"/>
    <property type="match status" value="1"/>
</dbReference>
<dbReference type="Pfam" id="PF00672">
    <property type="entry name" value="HAMP"/>
    <property type="match status" value="1"/>
</dbReference>
<evidence type="ECO:0000256" key="1">
    <source>
        <dbReference type="ARBA" id="ARBA00004651"/>
    </source>
</evidence>
<dbReference type="SMART" id="SM00283">
    <property type="entry name" value="MA"/>
    <property type="match status" value="1"/>
</dbReference>
<dbReference type="CDD" id="cd06225">
    <property type="entry name" value="HAMP"/>
    <property type="match status" value="1"/>
</dbReference>
<dbReference type="FunFam" id="1.10.287.950:FF:000001">
    <property type="entry name" value="Methyl-accepting chemotaxis sensory transducer"/>
    <property type="match status" value="1"/>
</dbReference>
<dbReference type="AlphaFoldDB" id="A0A0C1ZC25"/>
<dbReference type="PROSITE" id="PS50111">
    <property type="entry name" value="CHEMOTAXIS_TRANSDUC_2"/>
    <property type="match status" value="1"/>
</dbReference>
<keyword evidence="4 11" id="KW-0812">Transmembrane</keyword>
<evidence type="ECO:0000256" key="4">
    <source>
        <dbReference type="ARBA" id="ARBA00022692"/>
    </source>
</evidence>
<evidence type="ECO:0000313" key="14">
    <source>
        <dbReference type="EMBL" id="KIF53639.1"/>
    </source>
</evidence>
<keyword evidence="7 9" id="KW-0807">Transducer</keyword>
<protein>
    <submittedName>
        <fullName evidence="14">Chemotaxis protein</fullName>
    </submittedName>
</protein>
<name>A0A0C1ZC25_9VIBR</name>
<evidence type="ECO:0000256" key="6">
    <source>
        <dbReference type="ARBA" id="ARBA00023136"/>
    </source>
</evidence>